<dbReference type="EMBL" id="JANLCM010000001">
    <property type="protein sequence ID" value="MCS5717391.1"/>
    <property type="molecule type" value="Genomic_DNA"/>
</dbReference>
<keyword evidence="7" id="KW-1185">Reference proteome</keyword>
<dbReference type="PANTHER" id="PTHR42953:SF1">
    <property type="entry name" value="METAL-BINDING PROTEIN HI_0362-RELATED"/>
    <property type="match status" value="1"/>
</dbReference>
<feature type="signal peptide" evidence="5">
    <location>
        <begin position="1"/>
        <end position="18"/>
    </location>
</feature>
<evidence type="ECO:0000256" key="2">
    <source>
        <dbReference type="ARBA" id="ARBA00022448"/>
    </source>
</evidence>
<evidence type="ECO:0000256" key="5">
    <source>
        <dbReference type="SAM" id="SignalP"/>
    </source>
</evidence>
<dbReference type="SUPFAM" id="SSF53807">
    <property type="entry name" value="Helical backbone' metal receptor"/>
    <property type="match status" value="1"/>
</dbReference>
<comment type="caution">
    <text evidence="6">The sequence shown here is derived from an EMBL/GenBank/DDBJ whole genome shotgun (WGS) entry which is preliminary data.</text>
</comment>
<accession>A0ABT2GRH5</accession>
<sequence length="307" mass="32043">MKRHVLSTALAASAAALALGLAGCSAGTVAETPDASGGIRIVASTNVYGSLAEAVGGDFASVTSIIDSPDKDPHEYQADGQNQLSLSKAQVVIENGGGYDDFVDTMLSAADNSEATVLNVADISGYDQEPADGEFNEHLWYDFPTMQKLVDSLVTELSALDADDASVFQANGESVKAQLTSLEATETDIAAKYSRSGVAITEPVPLYLLDAAGLENRTPDAFSEAIEEDTDVPPTVLQETLALFDSHAVKLLVYNEQTGGAQTDAVTEAAKKNDIPAVGVTETLPDGVDYFGWMKSNLDAVSAALAQ</sequence>
<gene>
    <name evidence="6" type="ORF">N1027_04485</name>
</gene>
<dbReference type="InterPro" id="IPR006127">
    <property type="entry name" value="ZnuA-like"/>
</dbReference>
<evidence type="ECO:0000256" key="3">
    <source>
        <dbReference type="ARBA" id="ARBA00022723"/>
    </source>
</evidence>
<organism evidence="6 7">
    <name type="scientific">Herbiconiux aconitum</name>
    <dbReference type="NCBI Taxonomy" id="2970913"/>
    <lineage>
        <taxon>Bacteria</taxon>
        <taxon>Bacillati</taxon>
        <taxon>Actinomycetota</taxon>
        <taxon>Actinomycetes</taxon>
        <taxon>Micrococcales</taxon>
        <taxon>Microbacteriaceae</taxon>
        <taxon>Herbiconiux</taxon>
    </lineage>
</organism>
<evidence type="ECO:0000256" key="4">
    <source>
        <dbReference type="ARBA" id="ARBA00022729"/>
    </source>
</evidence>
<dbReference type="Proteomes" id="UP001165584">
    <property type="component" value="Unassembled WGS sequence"/>
</dbReference>
<dbReference type="PANTHER" id="PTHR42953">
    <property type="entry name" value="HIGH-AFFINITY ZINC UPTAKE SYSTEM PROTEIN ZNUA-RELATED"/>
    <property type="match status" value="1"/>
</dbReference>
<comment type="subcellular location">
    <subcellularLocation>
        <location evidence="1">Cell envelope</location>
    </subcellularLocation>
</comment>
<dbReference type="InterPro" id="IPR050492">
    <property type="entry name" value="Bact_metal-bind_prot9"/>
</dbReference>
<keyword evidence="3" id="KW-0479">Metal-binding</keyword>
<dbReference type="Pfam" id="PF01297">
    <property type="entry name" value="ZnuA"/>
    <property type="match status" value="1"/>
</dbReference>
<proteinExistence type="predicted"/>
<keyword evidence="4 5" id="KW-0732">Signal</keyword>
<dbReference type="PROSITE" id="PS51257">
    <property type="entry name" value="PROKAR_LIPOPROTEIN"/>
    <property type="match status" value="1"/>
</dbReference>
<evidence type="ECO:0000313" key="7">
    <source>
        <dbReference type="Proteomes" id="UP001165584"/>
    </source>
</evidence>
<evidence type="ECO:0000313" key="6">
    <source>
        <dbReference type="EMBL" id="MCS5717391.1"/>
    </source>
</evidence>
<dbReference type="Gene3D" id="3.40.50.1980">
    <property type="entry name" value="Nitrogenase molybdenum iron protein domain"/>
    <property type="match status" value="2"/>
</dbReference>
<evidence type="ECO:0000256" key="1">
    <source>
        <dbReference type="ARBA" id="ARBA00004196"/>
    </source>
</evidence>
<name>A0ABT2GRH5_9MICO</name>
<feature type="chain" id="PRO_5045602826" evidence="5">
    <location>
        <begin position="19"/>
        <end position="307"/>
    </location>
</feature>
<keyword evidence="2" id="KW-0813">Transport</keyword>
<dbReference type="RefSeq" id="WP_259505614.1">
    <property type="nucleotide sequence ID" value="NZ_JANLCM010000001.1"/>
</dbReference>
<protein>
    <submittedName>
        <fullName evidence="6">Zinc ABC transporter substrate-binding protein</fullName>
    </submittedName>
</protein>
<reference evidence="6" key="1">
    <citation type="submission" date="2022-08" db="EMBL/GenBank/DDBJ databases">
        <authorList>
            <person name="Deng Y."/>
            <person name="Han X.-F."/>
            <person name="Zhang Y.-Q."/>
        </authorList>
    </citation>
    <scope>NUCLEOTIDE SEQUENCE</scope>
    <source>
        <strain evidence="6">CPCC 205763</strain>
    </source>
</reference>